<protein>
    <submittedName>
        <fullName evidence="1">Uncharacterized protein</fullName>
    </submittedName>
</protein>
<sequence length="173" mass="19490">MSFSLCVRKSVGLDNRGKAMANAPHSLNFKPKEQGTCDLSKKNYSRWFSSWMLFSTASSHSNQTNSENGVPVANHQSPELGFNRVNSLVWVLHESARSFSCAVESLQLSGTGPALEMAWIGKDVHDWHKRIAYQVVVYVLMKMVIEVEILLSQERHNGPSPVREMFKQIVLLL</sequence>
<dbReference type="EMBL" id="JAZDWU010000002">
    <property type="protein sequence ID" value="KAL0010357.1"/>
    <property type="molecule type" value="Genomic_DNA"/>
</dbReference>
<name>A0AAW2DI86_9ROSI</name>
<dbReference type="AlphaFoldDB" id="A0AAW2DI86"/>
<organism evidence="1 2">
    <name type="scientific">Lithocarpus litseifolius</name>
    <dbReference type="NCBI Taxonomy" id="425828"/>
    <lineage>
        <taxon>Eukaryota</taxon>
        <taxon>Viridiplantae</taxon>
        <taxon>Streptophyta</taxon>
        <taxon>Embryophyta</taxon>
        <taxon>Tracheophyta</taxon>
        <taxon>Spermatophyta</taxon>
        <taxon>Magnoliopsida</taxon>
        <taxon>eudicotyledons</taxon>
        <taxon>Gunneridae</taxon>
        <taxon>Pentapetalae</taxon>
        <taxon>rosids</taxon>
        <taxon>fabids</taxon>
        <taxon>Fagales</taxon>
        <taxon>Fagaceae</taxon>
        <taxon>Lithocarpus</taxon>
    </lineage>
</organism>
<comment type="caution">
    <text evidence="1">The sequence shown here is derived from an EMBL/GenBank/DDBJ whole genome shotgun (WGS) entry which is preliminary data.</text>
</comment>
<evidence type="ECO:0000313" key="1">
    <source>
        <dbReference type="EMBL" id="KAL0010357.1"/>
    </source>
</evidence>
<keyword evidence="2" id="KW-1185">Reference proteome</keyword>
<reference evidence="1 2" key="1">
    <citation type="submission" date="2024-01" db="EMBL/GenBank/DDBJ databases">
        <title>A telomere-to-telomere, gap-free genome of sweet tea (Lithocarpus litseifolius).</title>
        <authorList>
            <person name="Zhou J."/>
        </authorList>
    </citation>
    <scope>NUCLEOTIDE SEQUENCE [LARGE SCALE GENOMIC DNA]</scope>
    <source>
        <strain evidence="1">Zhou-2022a</strain>
        <tissue evidence="1">Leaf</tissue>
    </source>
</reference>
<evidence type="ECO:0000313" key="2">
    <source>
        <dbReference type="Proteomes" id="UP001459277"/>
    </source>
</evidence>
<gene>
    <name evidence="1" type="ORF">SO802_005465</name>
</gene>
<proteinExistence type="predicted"/>
<accession>A0AAW2DI86</accession>
<dbReference type="Proteomes" id="UP001459277">
    <property type="component" value="Unassembled WGS sequence"/>
</dbReference>